<keyword evidence="5" id="KW-0472">Membrane</keyword>
<evidence type="ECO:0000256" key="2">
    <source>
        <dbReference type="ARBA" id="ARBA00004370"/>
    </source>
</evidence>
<dbReference type="Gene3D" id="3.30.70.270">
    <property type="match status" value="1"/>
</dbReference>
<evidence type="ECO:0000259" key="8">
    <source>
        <dbReference type="PROSITE" id="PS50887"/>
    </source>
</evidence>
<dbReference type="InterPro" id="IPR035965">
    <property type="entry name" value="PAS-like_dom_sf"/>
</dbReference>
<dbReference type="PROSITE" id="PS50839">
    <property type="entry name" value="CHASE"/>
    <property type="match status" value="1"/>
</dbReference>
<dbReference type="Pfam" id="PF03924">
    <property type="entry name" value="CHASE"/>
    <property type="match status" value="1"/>
</dbReference>
<dbReference type="InterPro" id="IPR042240">
    <property type="entry name" value="CHASE_sf"/>
</dbReference>
<dbReference type="SUPFAM" id="SSF55785">
    <property type="entry name" value="PYP-like sensor domain (PAS domain)"/>
    <property type="match status" value="1"/>
</dbReference>
<dbReference type="SUPFAM" id="SSF141868">
    <property type="entry name" value="EAL domain-like"/>
    <property type="match status" value="1"/>
</dbReference>
<dbReference type="PANTHER" id="PTHR44757">
    <property type="entry name" value="DIGUANYLATE CYCLASE DGCP"/>
    <property type="match status" value="1"/>
</dbReference>
<feature type="domain" description="GGDEF" evidence="8">
    <location>
        <begin position="501"/>
        <end position="635"/>
    </location>
</feature>
<dbReference type="GO" id="GO:0007165">
    <property type="term" value="P:signal transduction"/>
    <property type="evidence" value="ECO:0007669"/>
    <property type="project" value="UniProtKB-ARBA"/>
</dbReference>
<evidence type="ECO:0000313" key="10">
    <source>
        <dbReference type="Proteomes" id="UP000552587"/>
    </source>
</evidence>
<dbReference type="InterPro" id="IPR043128">
    <property type="entry name" value="Rev_trsase/Diguanyl_cyclase"/>
</dbReference>
<gene>
    <name evidence="9" type="ORF">H4F99_07425</name>
</gene>
<name>A0A7W3YEN3_9GAMM</name>
<dbReference type="InterPro" id="IPR000014">
    <property type="entry name" value="PAS"/>
</dbReference>
<sequence length="898" mass="99672">MRSWGLLLRTSRDFDGFSSGTQVPIGRPPSWRSGAWLPSLAVLLLCLAPVLWLSKMQQARAVDAQEQAFGKLVERTQAAMLAQLRTCGLLVRSVQTLFIASEEVSPQEFEFIYSNLKPRAHLPSLQALAFAEHQPGLYGSRYPTRLVAPLEGNEALLELDISRQPANRRAAELSRDTDEAVMSAPFRLVQFDQPGQAAEGVTLRLPIFSPGAPPAGIEERRRRFVGSLAVSFQVQSLIDWALPADIREGLHVAVTDVTGARPAPLYDSHPQLGWTHAGERVREVEVNYGSRIWRMRIAPLHPPPAISAWQDTVLLPGALISLLLALLAGSLAGTRRRALELGWKMSHQYRESEERFRRLNELLPALVLLAEARGGRIRYANQAARNQLGADVTGMSLPDLFEDDGLRAQLLEPGTGGCENVEAVLCTPGQRPFWASVSISPVELDGHAMLLMVASDTTEQRELTDMLSYQASHDMLTELYNRREFERRLDRARASRAAGGPVNALLYIDLDQFKLINDTSGHIAGDQLLAQLALVMREQLRGEDVLARLGGDEFGVLLSDVGGREGAREVAERIRRKIDGYVFVWEETSYAVSASIGVVMIEHPDASLDDLLAHADTACYLAKESGRNRIHFYSAHDDDATRRQSEMEWANRLRWAVDEHRLMLKYQEIQPLAAASQDGPRIELLLRFRDENGRPVVPGAFIPAAERYGLMPMIDRWVIETAIAHFDELHPAGTGVRMVTLNLSGASIEEEALGDRILGLLRTHRVDPRRVCFEITETAAVRNLSRVARLIEQLRAEGCSFALDDFGAGMSSFGYLKNLPVDFIKIDGSFIRDMLEDPMSEAIVRAVADIGHRRGLRVVAEWVDSSEVVAALVKLGVDYGQGFVLHEPEQVVFQRGDA</sequence>
<dbReference type="SUPFAM" id="SSF55073">
    <property type="entry name" value="Nucleotide cyclase"/>
    <property type="match status" value="1"/>
</dbReference>
<dbReference type="InterPro" id="IPR029787">
    <property type="entry name" value="Nucleotide_cyclase"/>
</dbReference>
<dbReference type="PANTHER" id="PTHR44757:SF4">
    <property type="entry name" value="DIGUANYLATE CYCLASE DGCE-RELATED"/>
    <property type="match status" value="1"/>
</dbReference>
<protein>
    <submittedName>
        <fullName evidence="9">EAL domain-containing protein</fullName>
    </submittedName>
</protein>
<evidence type="ECO:0000259" key="7">
    <source>
        <dbReference type="PROSITE" id="PS50883"/>
    </source>
</evidence>
<dbReference type="Gene3D" id="3.30.450.20">
    <property type="entry name" value="PAS domain"/>
    <property type="match status" value="1"/>
</dbReference>
<comment type="subcellular location">
    <subcellularLocation>
        <location evidence="2">Membrane</location>
    </subcellularLocation>
</comment>
<dbReference type="NCBIfam" id="TIGR00254">
    <property type="entry name" value="GGDEF"/>
    <property type="match status" value="1"/>
</dbReference>
<dbReference type="Gene3D" id="3.30.450.350">
    <property type="entry name" value="CHASE domain"/>
    <property type="match status" value="1"/>
</dbReference>
<dbReference type="GO" id="GO:0003824">
    <property type="term" value="F:catalytic activity"/>
    <property type="evidence" value="ECO:0007669"/>
    <property type="project" value="UniProtKB-ARBA"/>
</dbReference>
<dbReference type="Proteomes" id="UP000552587">
    <property type="component" value="Unassembled WGS sequence"/>
</dbReference>
<dbReference type="InterPro" id="IPR052155">
    <property type="entry name" value="Biofilm_reg_signaling"/>
</dbReference>
<dbReference type="InterPro" id="IPR001633">
    <property type="entry name" value="EAL_dom"/>
</dbReference>
<dbReference type="InterPro" id="IPR006189">
    <property type="entry name" value="CHASE_dom"/>
</dbReference>
<dbReference type="PROSITE" id="PS50887">
    <property type="entry name" value="GGDEF"/>
    <property type="match status" value="1"/>
</dbReference>
<dbReference type="Pfam" id="PF13426">
    <property type="entry name" value="PAS_9"/>
    <property type="match status" value="1"/>
</dbReference>
<keyword evidence="10" id="KW-1185">Reference proteome</keyword>
<dbReference type="EMBL" id="JACHTE010000004">
    <property type="protein sequence ID" value="MBB1088322.1"/>
    <property type="molecule type" value="Genomic_DNA"/>
</dbReference>
<dbReference type="NCBIfam" id="TIGR00229">
    <property type="entry name" value="sensory_box"/>
    <property type="match status" value="1"/>
</dbReference>
<dbReference type="InterPro" id="IPR035919">
    <property type="entry name" value="EAL_sf"/>
</dbReference>
<evidence type="ECO:0000313" key="9">
    <source>
        <dbReference type="EMBL" id="MBB1088322.1"/>
    </source>
</evidence>
<feature type="domain" description="CHASE" evidence="6">
    <location>
        <begin position="141"/>
        <end position="239"/>
    </location>
</feature>
<proteinExistence type="predicted"/>
<dbReference type="InterPro" id="IPR000160">
    <property type="entry name" value="GGDEF_dom"/>
</dbReference>
<evidence type="ECO:0000256" key="5">
    <source>
        <dbReference type="ARBA" id="ARBA00023136"/>
    </source>
</evidence>
<dbReference type="GO" id="GO:0016020">
    <property type="term" value="C:membrane"/>
    <property type="evidence" value="ECO:0007669"/>
    <property type="project" value="UniProtKB-SubCell"/>
</dbReference>
<evidence type="ECO:0000256" key="1">
    <source>
        <dbReference type="ARBA" id="ARBA00001946"/>
    </source>
</evidence>
<dbReference type="Pfam" id="PF00990">
    <property type="entry name" value="GGDEF"/>
    <property type="match status" value="1"/>
</dbReference>
<dbReference type="SMART" id="SM01079">
    <property type="entry name" value="CHASE"/>
    <property type="match status" value="1"/>
</dbReference>
<evidence type="ECO:0000256" key="4">
    <source>
        <dbReference type="ARBA" id="ARBA00022989"/>
    </source>
</evidence>
<reference evidence="9 10" key="1">
    <citation type="submission" date="2020-07" db="EMBL/GenBank/DDBJ databases">
        <authorList>
            <person name="Xu S."/>
            <person name="Li A."/>
        </authorList>
    </citation>
    <scope>NUCLEOTIDE SEQUENCE [LARGE SCALE GENOMIC DNA]</scope>
    <source>
        <strain evidence="9 10">SG-8</strain>
    </source>
</reference>
<evidence type="ECO:0000259" key="6">
    <source>
        <dbReference type="PROSITE" id="PS50839"/>
    </source>
</evidence>
<dbReference type="FunFam" id="3.30.70.270:FF:000001">
    <property type="entry name" value="Diguanylate cyclase domain protein"/>
    <property type="match status" value="1"/>
</dbReference>
<organism evidence="9 10">
    <name type="scientific">Marilutibacter penaei</name>
    <dbReference type="NCBI Taxonomy" id="2759900"/>
    <lineage>
        <taxon>Bacteria</taxon>
        <taxon>Pseudomonadati</taxon>
        <taxon>Pseudomonadota</taxon>
        <taxon>Gammaproteobacteria</taxon>
        <taxon>Lysobacterales</taxon>
        <taxon>Lysobacteraceae</taxon>
        <taxon>Marilutibacter</taxon>
    </lineage>
</organism>
<keyword evidence="3" id="KW-0812">Transmembrane</keyword>
<dbReference type="SMART" id="SM00267">
    <property type="entry name" value="GGDEF"/>
    <property type="match status" value="1"/>
</dbReference>
<comment type="caution">
    <text evidence="9">The sequence shown here is derived from an EMBL/GenBank/DDBJ whole genome shotgun (WGS) entry which is preliminary data.</text>
</comment>
<dbReference type="PROSITE" id="PS50883">
    <property type="entry name" value="EAL"/>
    <property type="match status" value="1"/>
</dbReference>
<accession>A0A7W3YEN3</accession>
<dbReference type="CDD" id="cd01949">
    <property type="entry name" value="GGDEF"/>
    <property type="match status" value="1"/>
</dbReference>
<evidence type="ECO:0000256" key="3">
    <source>
        <dbReference type="ARBA" id="ARBA00022692"/>
    </source>
</evidence>
<dbReference type="Gene3D" id="3.20.20.450">
    <property type="entry name" value="EAL domain"/>
    <property type="match status" value="1"/>
</dbReference>
<dbReference type="SMART" id="SM00052">
    <property type="entry name" value="EAL"/>
    <property type="match status" value="1"/>
</dbReference>
<dbReference type="AlphaFoldDB" id="A0A7W3YEN3"/>
<keyword evidence="4" id="KW-1133">Transmembrane helix</keyword>
<comment type="cofactor">
    <cofactor evidence="1">
        <name>Mg(2+)</name>
        <dbReference type="ChEBI" id="CHEBI:18420"/>
    </cofactor>
</comment>
<dbReference type="CDD" id="cd01948">
    <property type="entry name" value="EAL"/>
    <property type="match status" value="1"/>
</dbReference>
<dbReference type="Pfam" id="PF00563">
    <property type="entry name" value="EAL"/>
    <property type="match status" value="1"/>
</dbReference>
<dbReference type="CDD" id="cd00130">
    <property type="entry name" value="PAS"/>
    <property type="match status" value="1"/>
</dbReference>
<feature type="domain" description="EAL" evidence="7">
    <location>
        <begin position="646"/>
        <end position="898"/>
    </location>
</feature>